<name>A0A0F7ZN12_9HYPO</name>
<proteinExistence type="predicted"/>
<evidence type="ECO:0000313" key="1">
    <source>
        <dbReference type="EMBL" id="KJZ72945.1"/>
    </source>
</evidence>
<accession>A0A0F7ZN12</accession>
<keyword evidence="2" id="KW-1185">Reference proteome</keyword>
<evidence type="ECO:0000313" key="2">
    <source>
        <dbReference type="Proteomes" id="UP000054481"/>
    </source>
</evidence>
<dbReference type="EMBL" id="KQ030540">
    <property type="protein sequence ID" value="KJZ72945.1"/>
    <property type="molecule type" value="Genomic_DNA"/>
</dbReference>
<gene>
    <name evidence="1" type="ORF">HIM_07708</name>
</gene>
<sequence>MALRVGASARFGTFGVEGMTWKEASAAQPDANVAAANQKRHLRSELPRWGRGGWFLRAAES</sequence>
<organism evidence="1 2">
    <name type="scientific">Hirsutella minnesotensis 3608</name>
    <dbReference type="NCBI Taxonomy" id="1043627"/>
    <lineage>
        <taxon>Eukaryota</taxon>
        <taxon>Fungi</taxon>
        <taxon>Dikarya</taxon>
        <taxon>Ascomycota</taxon>
        <taxon>Pezizomycotina</taxon>
        <taxon>Sordariomycetes</taxon>
        <taxon>Hypocreomycetidae</taxon>
        <taxon>Hypocreales</taxon>
        <taxon>Ophiocordycipitaceae</taxon>
        <taxon>Hirsutella</taxon>
    </lineage>
</organism>
<dbReference type="AlphaFoldDB" id="A0A0F7ZN12"/>
<reference evidence="1 2" key="1">
    <citation type="journal article" date="2014" name="Genome Biol. Evol.">
        <title>Comparative genomics and transcriptomics analyses reveal divergent lifestyle features of nematode endoparasitic fungus Hirsutella minnesotensis.</title>
        <authorList>
            <person name="Lai Y."/>
            <person name="Liu K."/>
            <person name="Zhang X."/>
            <person name="Zhang X."/>
            <person name="Li K."/>
            <person name="Wang N."/>
            <person name="Shu C."/>
            <person name="Wu Y."/>
            <person name="Wang C."/>
            <person name="Bushley K.E."/>
            <person name="Xiang M."/>
            <person name="Liu X."/>
        </authorList>
    </citation>
    <scope>NUCLEOTIDE SEQUENCE [LARGE SCALE GENOMIC DNA]</scope>
    <source>
        <strain evidence="1 2">3608</strain>
    </source>
</reference>
<protein>
    <submittedName>
        <fullName evidence="1">Uncharacterized protein</fullName>
    </submittedName>
</protein>
<dbReference type="Proteomes" id="UP000054481">
    <property type="component" value="Unassembled WGS sequence"/>
</dbReference>